<sequence length="90" mass="9906">MSMHNPPHPGLLLEDYLGDISLAEVARRLSVTRATLSRIRNGHASVTADMAVRLGILLGTSAELWLGMQTSYDLWNERQKPQPNVVPIAS</sequence>
<keyword evidence="1" id="KW-0238">DNA-binding</keyword>
<dbReference type="SUPFAM" id="SSF47413">
    <property type="entry name" value="lambda repressor-like DNA-binding domains"/>
    <property type="match status" value="1"/>
</dbReference>
<dbReference type="Gene3D" id="1.10.260.40">
    <property type="entry name" value="lambda repressor-like DNA-binding domains"/>
    <property type="match status" value="1"/>
</dbReference>
<dbReference type="CDD" id="cd00093">
    <property type="entry name" value="HTH_XRE"/>
    <property type="match status" value="1"/>
</dbReference>
<feature type="domain" description="HTH cro/C1-type" evidence="2">
    <location>
        <begin position="20"/>
        <end position="65"/>
    </location>
</feature>
<dbReference type="Pfam" id="PF01381">
    <property type="entry name" value="HTH_3"/>
    <property type="match status" value="1"/>
</dbReference>
<keyword evidence="4" id="KW-1185">Reference proteome</keyword>
<dbReference type="InterPro" id="IPR010982">
    <property type="entry name" value="Lambda_DNA-bd_dom_sf"/>
</dbReference>
<gene>
    <name evidence="3" type="ORF">FB472_1329</name>
</gene>
<dbReference type="RefSeq" id="WP_141990204.1">
    <property type="nucleotide sequence ID" value="NZ_VFRA01000001.1"/>
</dbReference>
<dbReference type="EMBL" id="VFRA01000001">
    <property type="protein sequence ID" value="TQO19753.1"/>
    <property type="molecule type" value="Genomic_DNA"/>
</dbReference>
<dbReference type="OrthoDB" id="3174593at2"/>
<name>A0A8H2K4Q3_9MICO</name>
<dbReference type="NCBIfam" id="TIGR02607">
    <property type="entry name" value="antidote_HigA"/>
    <property type="match status" value="1"/>
</dbReference>
<evidence type="ECO:0000259" key="2">
    <source>
        <dbReference type="PROSITE" id="PS50943"/>
    </source>
</evidence>
<evidence type="ECO:0000256" key="1">
    <source>
        <dbReference type="ARBA" id="ARBA00023125"/>
    </source>
</evidence>
<organism evidence="3 4">
    <name type="scientific">Rhodoglobus vestalii</name>
    <dbReference type="NCBI Taxonomy" id="193384"/>
    <lineage>
        <taxon>Bacteria</taxon>
        <taxon>Bacillati</taxon>
        <taxon>Actinomycetota</taxon>
        <taxon>Actinomycetes</taxon>
        <taxon>Micrococcales</taxon>
        <taxon>Microbacteriaceae</taxon>
        <taxon>Rhodoglobus</taxon>
    </lineage>
</organism>
<evidence type="ECO:0000313" key="3">
    <source>
        <dbReference type="EMBL" id="TQO19753.1"/>
    </source>
</evidence>
<reference evidence="3 4" key="1">
    <citation type="submission" date="2019-06" db="EMBL/GenBank/DDBJ databases">
        <title>Sequencing the genomes of 1000 actinobacteria strains.</title>
        <authorList>
            <person name="Klenk H.-P."/>
        </authorList>
    </citation>
    <scope>NUCLEOTIDE SEQUENCE [LARGE SCALE GENOMIC DNA]</scope>
    <source>
        <strain evidence="3 4">DSM 21947</strain>
    </source>
</reference>
<dbReference type="PANTHER" id="PTHR36924">
    <property type="entry name" value="ANTITOXIN HIGA-1"/>
    <property type="match status" value="1"/>
</dbReference>
<dbReference type="AlphaFoldDB" id="A0A8H2K4Q3"/>
<accession>A0A8H2K4Q3</accession>
<dbReference type="PANTHER" id="PTHR36924:SF1">
    <property type="entry name" value="ANTITOXIN HIGA-1"/>
    <property type="match status" value="1"/>
</dbReference>
<proteinExistence type="predicted"/>
<protein>
    <submittedName>
        <fullName evidence="3">Addiction module HigA family antidote</fullName>
    </submittedName>
</protein>
<dbReference type="InterPro" id="IPR013430">
    <property type="entry name" value="Toxin_antidote_HigA"/>
</dbReference>
<comment type="caution">
    <text evidence="3">The sequence shown here is derived from an EMBL/GenBank/DDBJ whole genome shotgun (WGS) entry which is preliminary data.</text>
</comment>
<dbReference type="GO" id="GO:0003677">
    <property type="term" value="F:DNA binding"/>
    <property type="evidence" value="ECO:0007669"/>
    <property type="project" value="UniProtKB-KW"/>
</dbReference>
<dbReference type="PROSITE" id="PS50943">
    <property type="entry name" value="HTH_CROC1"/>
    <property type="match status" value="1"/>
</dbReference>
<evidence type="ECO:0000313" key="4">
    <source>
        <dbReference type="Proteomes" id="UP000316560"/>
    </source>
</evidence>
<dbReference type="SMART" id="SM00530">
    <property type="entry name" value="HTH_XRE"/>
    <property type="match status" value="1"/>
</dbReference>
<dbReference type="InterPro" id="IPR001387">
    <property type="entry name" value="Cro/C1-type_HTH"/>
</dbReference>
<dbReference type="Proteomes" id="UP000316560">
    <property type="component" value="Unassembled WGS sequence"/>
</dbReference>